<evidence type="ECO:0000313" key="4">
    <source>
        <dbReference type="Proteomes" id="UP000295793"/>
    </source>
</evidence>
<feature type="domain" description="Transposase IS4-like" evidence="1">
    <location>
        <begin position="127"/>
        <end position="353"/>
    </location>
</feature>
<sequence length="445" mass="50990">MPFQQSLLDLNDLFNFADFSTFTHNIPIEWVETALQLSSQATIWRRRLPADQVLWLVLGMAMFRDEPVHEVARRLNICAQGLASNDLLARSGITEARKRLGSEPVEWLFRQTAHTWGHERYTDDDWQGLQVFAVDGALLRTPDTPELRDHFGSGNTSTKRQTPFPMMRLVALMNVRSHVVVDAQLSPYRRSEMRLADSFLAQIPDHSITLFDKGFWSAHLMLSVSQQGTERHWLTLARKNAVSEEIEQYSPTDRLVRMKVSAHARKLNPNLPETWEVREVTYTEKGKQKVVFTSLPVSAYSETSIAKLYQERWEIELGFRDIKSSMQKNAVTLRSKKVELIYQEVWGLLLAYNVIRREASQAAEAFERSPSSIRFKPVCDYIAVQLVVMAAANPISGTGRRLKELRSGIGSLFLEAKTKTRPSRPRRVKISKTRYPVDYNAAPLK</sequence>
<dbReference type="PANTHER" id="PTHR37529:SF1">
    <property type="entry name" value="TRANSPOSASE INSG FOR INSERTION SEQUENCE ELEMENT IS4-RELATED"/>
    <property type="match status" value="1"/>
</dbReference>
<dbReference type="InterPro" id="IPR047952">
    <property type="entry name" value="Transpos_IS4"/>
</dbReference>
<dbReference type="GO" id="GO:0003677">
    <property type="term" value="F:DNA binding"/>
    <property type="evidence" value="ECO:0007669"/>
    <property type="project" value="InterPro"/>
</dbReference>
<dbReference type="SUPFAM" id="SSF53098">
    <property type="entry name" value="Ribonuclease H-like"/>
    <property type="match status" value="1"/>
</dbReference>
<dbReference type="NCBIfam" id="NF033592">
    <property type="entry name" value="transpos_IS4_1"/>
    <property type="match status" value="1"/>
</dbReference>
<feature type="domain" description="Transposase IS4 N-terminal" evidence="2">
    <location>
        <begin position="18"/>
        <end position="110"/>
    </location>
</feature>
<dbReference type="RefSeq" id="WP_424511401.1">
    <property type="nucleotide sequence ID" value="NZ_SLZR01000002.1"/>
</dbReference>
<dbReference type="InterPro" id="IPR012337">
    <property type="entry name" value="RNaseH-like_sf"/>
</dbReference>
<comment type="caution">
    <text evidence="3">The sequence shown here is derived from an EMBL/GenBank/DDBJ whole genome shotgun (WGS) entry which is preliminary data.</text>
</comment>
<dbReference type="GO" id="GO:0006313">
    <property type="term" value="P:DNA transposition"/>
    <property type="evidence" value="ECO:0007669"/>
    <property type="project" value="InterPro"/>
</dbReference>
<dbReference type="InterPro" id="IPR002559">
    <property type="entry name" value="Transposase_11"/>
</dbReference>
<dbReference type="GO" id="GO:0004803">
    <property type="term" value="F:transposase activity"/>
    <property type="evidence" value="ECO:0007669"/>
    <property type="project" value="InterPro"/>
</dbReference>
<evidence type="ECO:0000259" key="2">
    <source>
        <dbReference type="Pfam" id="PF13006"/>
    </source>
</evidence>
<dbReference type="InterPro" id="IPR024473">
    <property type="entry name" value="Transposases_IS4_N"/>
</dbReference>
<dbReference type="Proteomes" id="UP000295793">
    <property type="component" value="Unassembled WGS sequence"/>
</dbReference>
<dbReference type="Pfam" id="PF13006">
    <property type="entry name" value="Nterm_IS4"/>
    <property type="match status" value="1"/>
</dbReference>
<name>A0A4R3I9D0_9GAMM</name>
<evidence type="ECO:0000313" key="3">
    <source>
        <dbReference type="EMBL" id="TCS42999.1"/>
    </source>
</evidence>
<reference evidence="3 4" key="1">
    <citation type="submission" date="2019-03" db="EMBL/GenBank/DDBJ databases">
        <title>Genomic Encyclopedia of Archaeal and Bacterial Type Strains, Phase II (KMG-II): from individual species to whole genera.</title>
        <authorList>
            <person name="Goeker M."/>
        </authorList>
    </citation>
    <scope>NUCLEOTIDE SEQUENCE [LARGE SCALE GENOMIC DNA]</scope>
    <source>
        <strain evidence="3 4">DSM 15388</strain>
    </source>
</reference>
<gene>
    <name evidence="3" type="ORF">BCF53_10222</name>
</gene>
<dbReference type="Pfam" id="PF01609">
    <property type="entry name" value="DDE_Tnp_1"/>
    <property type="match status" value="1"/>
</dbReference>
<protein>
    <submittedName>
        <fullName evidence="3">DDE family transposase</fullName>
    </submittedName>
</protein>
<dbReference type="EMBL" id="SLZR01000002">
    <property type="protein sequence ID" value="TCS42999.1"/>
    <property type="molecule type" value="Genomic_DNA"/>
</dbReference>
<organism evidence="3 4">
    <name type="scientific">Reinekea marinisedimentorum</name>
    <dbReference type="NCBI Taxonomy" id="230495"/>
    <lineage>
        <taxon>Bacteria</taxon>
        <taxon>Pseudomonadati</taxon>
        <taxon>Pseudomonadota</taxon>
        <taxon>Gammaproteobacteria</taxon>
        <taxon>Oceanospirillales</taxon>
        <taxon>Saccharospirillaceae</taxon>
        <taxon>Reinekea</taxon>
    </lineage>
</organism>
<accession>A0A4R3I9D0</accession>
<dbReference type="AlphaFoldDB" id="A0A4R3I9D0"/>
<evidence type="ECO:0000259" key="1">
    <source>
        <dbReference type="Pfam" id="PF01609"/>
    </source>
</evidence>
<keyword evidence="4" id="KW-1185">Reference proteome</keyword>
<proteinExistence type="predicted"/>
<dbReference type="PANTHER" id="PTHR37529">
    <property type="entry name" value="TRANSPOSASE INSG FOR INSERTION SEQUENCE ELEMENT IS4-RELATED"/>
    <property type="match status" value="1"/>
</dbReference>